<sequence>MKSFFFSEQEGQAPIDYNILIKKGLCYKKTRKKGELQCI</sequence>
<dbReference type="EMBL" id="GBRH01170027">
    <property type="protein sequence ID" value="JAE27869.1"/>
    <property type="molecule type" value="Transcribed_RNA"/>
</dbReference>
<organism evidence="1">
    <name type="scientific">Arundo donax</name>
    <name type="common">Giant reed</name>
    <name type="synonym">Donax arundinaceus</name>
    <dbReference type="NCBI Taxonomy" id="35708"/>
    <lineage>
        <taxon>Eukaryota</taxon>
        <taxon>Viridiplantae</taxon>
        <taxon>Streptophyta</taxon>
        <taxon>Embryophyta</taxon>
        <taxon>Tracheophyta</taxon>
        <taxon>Spermatophyta</taxon>
        <taxon>Magnoliopsida</taxon>
        <taxon>Liliopsida</taxon>
        <taxon>Poales</taxon>
        <taxon>Poaceae</taxon>
        <taxon>PACMAD clade</taxon>
        <taxon>Arundinoideae</taxon>
        <taxon>Arundineae</taxon>
        <taxon>Arundo</taxon>
    </lineage>
</organism>
<reference evidence="1" key="1">
    <citation type="submission" date="2014-09" db="EMBL/GenBank/DDBJ databases">
        <authorList>
            <person name="Magalhaes I.L.F."/>
            <person name="Oliveira U."/>
            <person name="Santos F.R."/>
            <person name="Vidigal T.H.D.A."/>
            <person name="Brescovit A.D."/>
            <person name="Santos A.J."/>
        </authorList>
    </citation>
    <scope>NUCLEOTIDE SEQUENCE</scope>
    <source>
        <tissue evidence="1">Shoot tissue taken approximately 20 cm above the soil surface</tissue>
    </source>
</reference>
<evidence type="ECO:0000313" key="1">
    <source>
        <dbReference type="EMBL" id="JAE27869.1"/>
    </source>
</evidence>
<reference evidence="1" key="2">
    <citation type="journal article" date="2015" name="Data Brief">
        <title>Shoot transcriptome of the giant reed, Arundo donax.</title>
        <authorList>
            <person name="Barrero R.A."/>
            <person name="Guerrero F.D."/>
            <person name="Moolhuijzen P."/>
            <person name="Goolsby J.A."/>
            <person name="Tidwell J."/>
            <person name="Bellgard S.E."/>
            <person name="Bellgard M.I."/>
        </authorList>
    </citation>
    <scope>NUCLEOTIDE SEQUENCE</scope>
    <source>
        <tissue evidence="1">Shoot tissue taken approximately 20 cm above the soil surface</tissue>
    </source>
</reference>
<name>A0A0A9GWE6_ARUDO</name>
<accession>A0A0A9GWE6</accession>
<dbReference type="AlphaFoldDB" id="A0A0A9GWE6"/>
<protein>
    <submittedName>
        <fullName evidence="1">Uncharacterized protein</fullName>
    </submittedName>
</protein>
<proteinExistence type="predicted"/>